<evidence type="ECO:0000256" key="4">
    <source>
        <dbReference type="ARBA" id="ARBA00024746"/>
    </source>
</evidence>
<sequence length="138" mass="14999">MAEEFSAELGRSQFLQMFVAQVQHQDPLSPMDQTEILGQLAQFSQVESLETLNRNFDSFLQQELADDNSKLVSASEAVLGKEVELTTGGGGLVDAVRQEDGQVLVEIDGQLMPLADVSAISRVEPDSDFLFGPLLNGI</sequence>
<name>A0A1P8WM18_9PLAN</name>
<keyword evidence="3" id="KW-1005">Bacterial flagellum biogenesis</keyword>
<evidence type="ECO:0000313" key="6">
    <source>
        <dbReference type="Proteomes" id="UP000187735"/>
    </source>
</evidence>
<dbReference type="Pfam" id="PF03963">
    <property type="entry name" value="FlgD"/>
    <property type="match status" value="1"/>
</dbReference>
<comment type="function">
    <text evidence="4">Required for flagellar hook formation. May act as a scaffolding protein.</text>
</comment>
<proteinExistence type="inferred from homology"/>
<evidence type="ECO:0000256" key="3">
    <source>
        <dbReference type="ARBA" id="ARBA00022795"/>
    </source>
</evidence>
<dbReference type="GO" id="GO:0044781">
    <property type="term" value="P:bacterial-type flagellum organization"/>
    <property type="evidence" value="ECO:0007669"/>
    <property type="project" value="UniProtKB-KW"/>
</dbReference>
<dbReference type="InterPro" id="IPR005648">
    <property type="entry name" value="FlgD"/>
</dbReference>
<accession>A0A1P8WM18</accession>
<dbReference type="EMBL" id="CP017641">
    <property type="protein sequence ID" value="APZ95091.1"/>
    <property type="molecule type" value="Genomic_DNA"/>
</dbReference>
<protein>
    <recommendedName>
        <fullName evidence="2">Basal-body rod modification protein FlgD</fullName>
    </recommendedName>
</protein>
<evidence type="ECO:0000256" key="2">
    <source>
        <dbReference type="ARBA" id="ARBA00016013"/>
    </source>
</evidence>
<dbReference type="KEGG" id="fmr:Fuma_04745"/>
<dbReference type="AlphaFoldDB" id="A0A1P8WM18"/>
<gene>
    <name evidence="5" type="primary">flgD</name>
    <name evidence="5" type="ORF">Fuma_04745</name>
</gene>
<keyword evidence="6" id="KW-1185">Reference proteome</keyword>
<organism evidence="5 6">
    <name type="scientific">Fuerstiella marisgermanici</name>
    <dbReference type="NCBI Taxonomy" id="1891926"/>
    <lineage>
        <taxon>Bacteria</taxon>
        <taxon>Pseudomonadati</taxon>
        <taxon>Planctomycetota</taxon>
        <taxon>Planctomycetia</taxon>
        <taxon>Planctomycetales</taxon>
        <taxon>Planctomycetaceae</taxon>
        <taxon>Fuerstiella</taxon>
    </lineage>
</organism>
<dbReference type="STRING" id="1891926.Fuma_04745"/>
<reference evidence="5 6" key="1">
    <citation type="journal article" date="2016" name="Front. Microbiol.">
        <title>Fuerstia marisgermanicae gen. nov., sp. nov., an Unusual Member of the Phylum Planctomycetes from the German Wadden Sea.</title>
        <authorList>
            <person name="Kohn T."/>
            <person name="Heuer A."/>
            <person name="Jogler M."/>
            <person name="Vollmers J."/>
            <person name="Boedeker C."/>
            <person name="Bunk B."/>
            <person name="Rast P."/>
            <person name="Borchert D."/>
            <person name="Glockner I."/>
            <person name="Freese H.M."/>
            <person name="Klenk H.P."/>
            <person name="Overmann J."/>
            <person name="Kaster A.K."/>
            <person name="Rohde M."/>
            <person name="Wiegand S."/>
            <person name="Jogler C."/>
        </authorList>
    </citation>
    <scope>NUCLEOTIDE SEQUENCE [LARGE SCALE GENOMIC DNA]</scope>
    <source>
        <strain evidence="5 6">NH11</strain>
    </source>
</reference>
<dbReference type="Proteomes" id="UP000187735">
    <property type="component" value="Chromosome"/>
</dbReference>
<evidence type="ECO:0000313" key="5">
    <source>
        <dbReference type="EMBL" id="APZ95091.1"/>
    </source>
</evidence>
<dbReference type="OrthoDB" id="280334at2"/>
<dbReference type="RefSeq" id="WP_077026302.1">
    <property type="nucleotide sequence ID" value="NZ_CP017641.1"/>
</dbReference>
<evidence type="ECO:0000256" key="1">
    <source>
        <dbReference type="ARBA" id="ARBA00010577"/>
    </source>
</evidence>
<comment type="similarity">
    <text evidence="1">Belongs to the FlgD family.</text>
</comment>